<accession>A0A518CXF1</accession>
<dbReference type="InterPro" id="IPR012902">
    <property type="entry name" value="N_methyl_site"/>
</dbReference>
<dbReference type="RefSeq" id="WP_145184406.1">
    <property type="nucleotide sequence ID" value="NZ_CP036290.1"/>
</dbReference>
<protein>
    <recommendedName>
        <fullName evidence="4">Pseudopilin GspJ</fullName>
    </recommendedName>
</protein>
<reference evidence="2 3" key="1">
    <citation type="submission" date="2019-02" db="EMBL/GenBank/DDBJ databases">
        <title>Deep-cultivation of Planctomycetes and their phenomic and genomic characterization uncovers novel biology.</title>
        <authorList>
            <person name="Wiegand S."/>
            <person name="Jogler M."/>
            <person name="Boedeker C."/>
            <person name="Pinto D."/>
            <person name="Vollmers J."/>
            <person name="Rivas-Marin E."/>
            <person name="Kohn T."/>
            <person name="Peeters S.H."/>
            <person name="Heuer A."/>
            <person name="Rast P."/>
            <person name="Oberbeckmann S."/>
            <person name="Bunk B."/>
            <person name="Jeske O."/>
            <person name="Meyerdierks A."/>
            <person name="Storesund J.E."/>
            <person name="Kallscheuer N."/>
            <person name="Luecker S."/>
            <person name="Lage O.M."/>
            <person name="Pohl T."/>
            <person name="Merkel B.J."/>
            <person name="Hornburger P."/>
            <person name="Mueller R.-W."/>
            <person name="Bruemmer F."/>
            <person name="Labrenz M."/>
            <person name="Spormann A.M."/>
            <person name="Op den Camp H."/>
            <person name="Overmann J."/>
            <person name="Amann R."/>
            <person name="Jetten M.S.M."/>
            <person name="Mascher T."/>
            <person name="Medema M.H."/>
            <person name="Devos D.P."/>
            <person name="Kaster A.-K."/>
            <person name="Ovreas L."/>
            <person name="Rohde M."/>
            <person name="Galperin M.Y."/>
            <person name="Jogler C."/>
        </authorList>
    </citation>
    <scope>NUCLEOTIDE SEQUENCE [LARGE SCALE GENOMIC DNA]</scope>
    <source>
        <strain evidence="2 3">Pla163</strain>
    </source>
</reference>
<dbReference type="AlphaFoldDB" id="A0A518CXF1"/>
<evidence type="ECO:0000313" key="3">
    <source>
        <dbReference type="Proteomes" id="UP000319342"/>
    </source>
</evidence>
<organism evidence="2 3">
    <name type="scientific">Rohdeia mirabilis</name>
    <dbReference type="NCBI Taxonomy" id="2528008"/>
    <lineage>
        <taxon>Bacteria</taxon>
        <taxon>Pseudomonadati</taxon>
        <taxon>Planctomycetota</taxon>
        <taxon>Planctomycetia</taxon>
        <taxon>Planctomycetia incertae sedis</taxon>
        <taxon>Rohdeia</taxon>
    </lineage>
</organism>
<dbReference type="Proteomes" id="UP000319342">
    <property type="component" value="Chromosome"/>
</dbReference>
<proteinExistence type="predicted"/>
<feature type="transmembrane region" description="Helical" evidence="1">
    <location>
        <begin position="20"/>
        <end position="38"/>
    </location>
</feature>
<evidence type="ECO:0008006" key="4">
    <source>
        <dbReference type="Google" id="ProtNLM"/>
    </source>
</evidence>
<gene>
    <name evidence="2" type="ORF">Pla163_09890</name>
</gene>
<name>A0A518CXF1_9BACT</name>
<evidence type="ECO:0000256" key="1">
    <source>
        <dbReference type="SAM" id="Phobius"/>
    </source>
</evidence>
<sequence>MIGRWTSGHAARRGLTLIELVLALGLFALLSLMVVQLLDSTMRVWGRAEAQRYAIGTHSTLSSQILDELDQLAGGERGDLLIDWEIFDTDGDLIATRPLPRLRFVRRATAADMNRLGQREIDPNDPTTARLRGGELPLLEVVYCVLPSEIEGLLETGELAEGMPGAPGDVVLWRGERLLDDASRPSAFDDDFFLNGFPPTGSAEPVHDGILWVELLCAGRGTRLDRGWRVGTTPQDAARAWDAHGGGRLDTALHPFNAPYMGQGTYRGEPLFPRRVRLVLEVEGPSDAKRRAALAEPLTPEAIEMVVRDPQLLPPAGTLVLMGEEWVKISQPGTRTRIERAQRGTAPRPHRVGTPLQYGRRFEREVRIPLFREDWRS</sequence>
<dbReference type="PROSITE" id="PS00409">
    <property type="entry name" value="PROKAR_NTER_METHYL"/>
    <property type="match status" value="1"/>
</dbReference>
<dbReference type="EMBL" id="CP036290">
    <property type="protein sequence ID" value="QDU83888.1"/>
    <property type="molecule type" value="Genomic_DNA"/>
</dbReference>
<dbReference type="OrthoDB" id="279802at2"/>
<evidence type="ECO:0000313" key="2">
    <source>
        <dbReference type="EMBL" id="QDU83888.1"/>
    </source>
</evidence>
<keyword evidence="1" id="KW-0472">Membrane</keyword>
<keyword evidence="3" id="KW-1185">Reference proteome</keyword>
<keyword evidence="1" id="KW-1133">Transmembrane helix</keyword>
<keyword evidence="1" id="KW-0812">Transmembrane</keyword>
<dbReference type="NCBIfam" id="TIGR02532">
    <property type="entry name" value="IV_pilin_GFxxxE"/>
    <property type="match status" value="1"/>
</dbReference>